<keyword evidence="4" id="KW-0539">Nucleus</keyword>
<dbReference type="Gene3D" id="2.130.10.10">
    <property type="entry name" value="YVTN repeat-like/Quinoprotein amine dehydrogenase"/>
    <property type="match status" value="1"/>
</dbReference>
<keyword evidence="3" id="KW-0677">Repeat</keyword>
<evidence type="ECO:0000313" key="6">
    <source>
        <dbReference type="EMBL" id="GKV28009.1"/>
    </source>
</evidence>
<gene>
    <name evidence="6" type="ORF">SLEP1_g37111</name>
</gene>
<dbReference type="PANTHER" id="PTHR19924">
    <property type="entry name" value="UTP15 U3 SMALL NUCLEOLAR RNA-ASSOCIATED PROTEIN 15 FAMILY MEMBER"/>
    <property type="match status" value="1"/>
</dbReference>
<reference evidence="6 7" key="1">
    <citation type="journal article" date="2021" name="Commun. Biol.">
        <title>The genome of Shorea leprosula (Dipterocarpaceae) highlights the ecological relevance of drought in aseasonal tropical rainforests.</title>
        <authorList>
            <person name="Ng K.K.S."/>
            <person name="Kobayashi M.J."/>
            <person name="Fawcett J.A."/>
            <person name="Hatakeyama M."/>
            <person name="Paape T."/>
            <person name="Ng C.H."/>
            <person name="Ang C.C."/>
            <person name="Tnah L.H."/>
            <person name="Lee C.T."/>
            <person name="Nishiyama T."/>
            <person name="Sese J."/>
            <person name="O'Brien M.J."/>
            <person name="Copetti D."/>
            <person name="Mohd Noor M.I."/>
            <person name="Ong R.C."/>
            <person name="Putra M."/>
            <person name="Sireger I.Z."/>
            <person name="Indrioko S."/>
            <person name="Kosugi Y."/>
            <person name="Izuno A."/>
            <person name="Isagi Y."/>
            <person name="Lee S.L."/>
            <person name="Shimizu K.K."/>
        </authorList>
    </citation>
    <scope>NUCLEOTIDE SEQUENCE [LARGE SCALE GENOMIC DNA]</scope>
    <source>
        <strain evidence="6">214</strain>
    </source>
</reference>
<dbReference type="AlphaFoldDB" id="A0AAV5KTK1"/>
<dbReference type="InterPro" id="IPR001680">
    <property type="entry name" value="WD40_rpt"/>
</dbReference>
<dbReference type="EMBL" id="BPVZ01000078">
    <property type="protein sequence ID" value="GKV28009.1"/>
    <property type="molecule type" value="Genomic_DNA"/>
</dbReference>
<dbReference type="InterPro" id="IPR036322">
    <property type="entry name" value="WD40_repeat_dom_sf"/>
</dbReference>
<keyword evidence="2 5" id="KW-0853">WD repeat</keyword>
<accession>A0AAV5KTK1</accession>
<dbReference type="PANTHER" id="PTHR19924:SF26">
    <property type="entry name" value="U3 SMALL NUCLEOLAR RNA-ASSOCIATED PROTEIN 15 HOMOLOG"/>
    <property type="match status" value="1"/>
</dbReference>
<comment type="caution">
    <text evidence="6">The sequence shown here is derived from an EMBL/GenBank/DDBJ whole genome shotgun (WGS) entry which is preliminary data.</text>
</comment>
<dbReference type="PROSITE" id="PS50294">
    <property type="entry name" value="WD_REPEATS_REGION"/>
    <property type="match status" value="1"/>
</dbReference>
<dbReference type="GO" id="GO:0045943">
    <property type="term" value="P:positive regulation of transcription by RNA polymerase I"/>
    <property type="evidence" value="ECO:0007669"/>
    <property type="project" value="TreeGrafter"/>
</dbReference>
<comment type="subcellular location">
    <subcellularLocation>
        <location evidence="1">Nucleus</location>
        <location evidence="1">Nucleolus</location>
    </subcellularLocation>
</comment>
<name>A0AAV5KTK1_9ROSI</name>
<evidence type="ECO:0000256" key="5">
    <source>
        <dbReference type="PROSITE-ProRule" id="PRU00221"/>
    </source>
</evidence>
<sequence>MLKLCPASGDDTIVNYWDVAGGSVVLDLVGHKDYVGCGDWSPVSGDMFVMDSYDHTVKVWDVRVENSRSVLELNHGKPVEDVIYLPFGGLIAISGGNFVKIWDLIRGGRMA</sequence>
<dbReference type="GO" id="GO:0006364">
    <property type="term" value="P:rRNA processing"/>
    <property type="evidence" value="ECO:0007669"/>
    <property type="project" value="TreeGrafter"/>
</dbReference>
<dbReference type="Pfam" id="PF00400">
    <property type="entry name" value="WD40"/>
    <property type="match status" value="1"/>
</dbReference>
<protein>
    <submittedName>
        <fullName evidence="6">Uncharacterized protein</fullName>
    </submittedName>
</protein>
<dbReference type="Proteomes" id="UP001054252">
    <property type="component" value="Unassembled WGS sequence"/>
</dbReference>
<proteinExistence type="predicted"/>
<organism evidence="6 7">
    <name type="scientific">Rubroshorea leprosula</name>
    <dbReference type="NCBI Taxonomy" id="152421"/>
    <lineage>
        <taxon>Eukaryota</taxon>
        <taxon>Viridiplantae</taxon>
        <taxon>Streptophyta</taxon>
        <taxon>Embryophyta</taxon>
        <taxon>Tracheophyta</taxon>
        <taxon>Spermatophyta</taxon>
        <taxon>Magnoliopsida</taxon>
        <taxon>eudicotyledons</taxon>
        <taxon>Gunneridae</taxon>
        <taxon>Pentapetalae</taxon>
        <taxon>rosids</taxon>
        <taxon>malvids</taxon>
        <taxon>Malvales</taxon>
        <taxon>Dipterocarpaceae</taxon>
        <taxon>Rubroshorea</taxon>
    </lineage>
</organism>
<dbReference type="GO" id="GO:0005730">
    <property type="term" value="C:nucleolus"/>
    <property type="evidence" value="ECO:0007669"/>
    <property type="project" value="UniProtKB-SubCell"/>
</dbReference>
<evidence type="ECO:0000256" key="2">
    <source>
        <dbReference type="ARBA" id="ARBA00022574"/>
    </source>
</evidence>
<dbReference type="SUPFAM" id="SSF50978">
    <property type="entry name" value="WD40 repeat-like"/>
    <property type="match status" value="1"/>
</dbReference>
<dbReference type="InterPro" id="IPR015943">
    <property type="entry name" value="WD40/YVTN_repeat-like_dom_sf"/>
</dbReference>
<evidence type="ECO:0000313" key="7">
    <source>
        <dbReference type="Proteomes" id="UP001054252"/>
    </source>
</evidence>
<evidence type="ECO:0000256" key="4">
    <source>
        <dbReference type="ARBA" id="ARBA00023242"/>
    </source>
</evidence>
<evidence type="ECO:0000256" key="1">
    <source>
        <dbReference type="ARBA" id="ARBA00004604"/>
    </source>
</evidence>
<feature type="repeat" description="WD" evidence="5">
    <location>
        <begin position="28"/>
        <end position="70"/>
    </location>
</feature>
<keyword evidence="7" id="KW-1185">Reference proteome</keyword>
<evidence type="ECO:0000256" key="3">
    <source>
        <dbReference type="ARBA" id="ARBA00022737"/>
    </source>
</evidence>
<dbReference type="PROSITE" id="PS50082">
    <property type="entry name" value="WD_REPEATS_2"/>
    <property type="match status" value="1"/>
</dbReference>
<dbReference type="SMART" id="SM00320">
    <property type="entry name" value="WD40"/>
    <property type="match status" value="2"/>
</dbReference>